<name>A0ABT3HLL9_9FLAO</name>
<keyword evidence="1" id="KW-0472">Membrane</keyword>
<evidence type="ECO:0000256" key="1">
    <source>
        <dbReference type="SAM" id="Phobius"/>
    </source>
</evidence>
<proteinExistence type="predicted"/>
<dbReference type="RefSeq" id="WP_264742625.1">
    <property type="nucleotide sequence ID" value="NZ_JAPDHV010000002.1"/>
</dbReference>
<feature type="transmembrane region" description="Helical" evidence="1">
    <location>
        <begin position="48"/>
        <end position="68"/>
    </location>
</feature>
<gene>
    <name evidence="3" type="ORF">OH806_05270</name>
</gene>
<feature type="domain" description="2TM" evidence="2">
    <location>
        <begin position="5"/>
        <end position="83"/>
    </location>
</feature>
<comment type="caution">
    <text evidence="3">The sequence shown here is derived from an EMBL/GenBank/DDBJ whole genome shotgun (WGS) entry which is preliminary data.</text>
</comment>
<keyword evidence="1" id="KW-0812">Transmembrane</keyword>
<dbReference type="Proteomes" id="UP001163719">
    <property type="component" value="Unassembled WGS sequence"/>
</dbReference>
<dbReference type="EMBL" id="JAPDHV010000002">
    <property type="protein sequence ID" value="MCW3160676.1"/>
    <property type="molecule type" value="Genomic_DNA"/>
</dbReference>
<sequence>MNYNQAQQRVNDLRKFYKNLTWFGIVALFIFFNRVFENGKINLSLFHGSLILTIWAIILVVKAVKLFVLDSEWERKVMQKEIEKSKENF</sequence>
<keyword evidence="4" id="KW-1185">Reference proteome</keyword>
<evidence type="ECO:0000259" key="2">
    <source>
        <dbReference type="Pfam" id="PF13239"/>
    </source>
</evidence>
<reference evidence="3" key="1">
    <citation type="submission" date="2022-10" db="EMBL/GenBank/DDBJ databases">
        <title>Chryseobacterium babae sp. nov. isolated from the gut of the beetle Oryctes rhinoceros, and Chryseobacterium kimseyorum sp. nov., isolated from a stick insect rearing cage.</title>
        <authorList>
            <person name="Shelomi M."/>
            <person name="Han C.-J."/>
            <person name="Chen W.-M."/>
            <person name="Chen H.-K."/>
            <person name="Liaw S.-J."/>
            <person name="Muhle E."/>
            <person name="Clermont D."/>
        </authorList>
    </citation>
    <scope>NUCLEOTIDE SEQUENCE</scope>
    <source>
        <strain evidence="3">WLa1L2M3</strain>
    </source>
</reference>
<evidence type="ECO:0000313" key="3">
    <source>
        <dbReference type="EMBL" id="MCW3160676.1"/>
    </source>
</evidence>
<organism evidence="3 4">
    <name type="scientific">Chryseobacterium oryctis</name>
    <dbReference type="NCBI Taxonomy" id="2952618"/>
    <lineage>
        <taxon>Bacteria</taxon>
        <taxon>Pseudomonadati</taxon>
        <taxon>Bacteroidota</taxon>
        <taxon>Flavobacteriia</taxon>
        <taxon>Flavobacteriales</taxon>
        <taxon>Weeksellaceae</taxon>
        <taxon>Chryseobacterium group</taxon>
        <taxon>Chryseobacterium</taxon>
    </lineage>
</organism>
<keyword evidence="1" id="KW-1133">Transmembrane helix</keyword>
<dbReference type="Pfam" id="PF13239">
    <property type="entry name" value="2TM"/>
    <property type="match status" value="1"/>
</dbReference>
<evidence type="ECO:0000313" key="4">
    <source>
        <dbReference type="Proteomes" id="UP001163719"/>
    </source>
</evidence>
<dbReference type="InterPro" id="IPR025698">
    <property type="entry name" value="2TM_dom"/>
</dbReference>
<protein>
    <submittedName>
        <fullName evidence="3">2TM domain-containing protein</fullName>
    </submittedName>
</protein>
<accession>A0ABT3HLL9</accession>
<feature type="transmembrane region" description="Helical" evidence="1">
    <location>
        <begin position="20"/>
        <end position="36"/>
    </location>
</feature>